<dbReference type="PANTHER" id="PTHR35104:SF6">
    <property type="entry name" value="PROTEIN, PUTATIVE-RELATED"/>
    <property type="match status" value="1"/>
</dbReference>
<organism evidence="1 2">
    <name type="scientific">Penstemon smallii</name>
    <dbReference type="NCBI Taxonomy" id="265156"/>
    <lineage>
        <taxon>Eukaryota</taxon>
        <taxon>Viridiplantae</taxon>
        <taxon>Streptophyta</taxon>
        <taxon>Embryophyta</taxon>
        <taxon>Tracheophyta</taxon>
        <taxon>Spermatophyta</taxon>
        <taxon>Magnoliopsida</taxon>
        <taxon>eudicotyledons</taxon>
        <taxon>Gunneridae</taxon>
        <taxon>Pentapetalae</taxon>
        <taxon>asterids</taxon>
        <taxon>lamiids</taxon>
        <taxon>Lamiales</taxon>
        <taxon>Plantaginaceae</taxon>
        <taxon>Cheloneae</taxon>
        <taxon>Penstemon</taxon>
    </lineage>
</organism>
<protein>
    <submittedName>
        <fullName evidence="1">Uncharacterized protein</fullName>
    </submittedName>
</protein>
<dbReference type="EMBL" id="JBJXBP010000005">
    <property type="protein sequence ID" value="KAL3828859.1"/>
    <property type="molecule type" value="Genomic_DNA"/>
</dbReference>
<dbReference type="AlphaFoldDB" id="A0ABD3SW66"/>
<dbReference type="PANTHER" id="PTHR35104">
    <property type="entry name" value="OS03G0807000 PROTEIN"/>
    <property type="match status" value="1"/>
</dbReference>
<proteinExistence type="predicted"/>
<sequence>MPFNSVLVVSVAKKSAGVWQEVACLPERIGSQQLIDLVICFPLQQIGRWLLYVWTYLCVSAYPHAYDSSFFTDDSDDNDL</sequence>
<comment type="caution">
    <text evidence="1">The sequence shown here is derived from an EMBL/GenBank/DDBJ whole genome shotgun (WGS) entry which is preliminary data.</text>
</comment>
<name>A0ABD3SW66_9LAMI</name>
<accession>A0ABD3SW66</accession>
<dbReference type="Proteomes" id="UP001634393">
    <property type="component" value="Unassembled WGS sequence"/>
</dbReference>
<gene>
    <name evidence="1" type="ORF">ACJIZ3_017661</name>
</gene>
<evidence type="ECO:0000313" key="1">
    <source>
        <dbReference type="EMBL" id="KAL3828859.1"/>
    </source>
</evidence>
<evidence type="ECO:0000313" key="2">
    <source>
        <dbReference type="Proteomes" id="UP001634393"/>
    </source>
</evidence>
<keyword evidence="2" id="KW-1185">Reference proteome</keyword>
<reference evidence="1 2" key="1">
    <citation type="submission" date="2024-12" db="EMBL/GenBank/DDBJ databases">
        <title>The unique morphological basis and parallel evolutionary history of personate flowers in Penstemon.</title>
        <authorList>
            <person name="Depatie T.H."/>
            <person name="Wessinger C.A."/>
        </authorList>
    </citation>
    <scope>NUCLEOTIDE SEQUENCE [LARGE SCALE GENOMIC DNA]</scope>
    <source>
        <strain evidence="1">WTNN_2</strain>
        <tissue evidence="1">Leaf</tissue>
    </source>
</reference>